<dbReference type="EMBL" id="JAUDFV010000064">
    <property type="protein sequence ID" value="KAL2735450.1"/>
    <property type="molecule type" value="Genomic_DNA"/>
</dbReference>
<evidence type="ECO:0000313" key="2">
    <source>
        <dbReference type="Proteomes" id="UP001607302"/>
    </source>
</evidence>
<accession>A0ABD2BRZ5</accession>
<comment type="caution">
    <text evidence="1">The sequence shown here is derived from an EMBL/GenBank/DDBJ whole genome shotgun (WGS) entry which is preliminary data.</text>
</comment>
<sequence length="135" mass="14827">MTRAFMHLLNLVHLHPSGPDAVSRAFKHVAHQRIPVLVVRAMFWGLRLEANCLCASSCMHLALMVATSRSTDYSDHPTTTNTTTIAIIVTIGQYEFIVYTERSLIHIRKLIVLAVNYSACTAATAAAKPHVQAAS</sequence>
<gene>
    <name evidence="1" type="ORF">V1478_003090</name>
</gene>
<feature type="non-terminal residue" evidence="1">
    <location>
        <position position="135"/>
    </location>
</feature>
<dbReference type="Proteomes" id="UP001607302">
    <property type="component" value="Unassembled WGS sequence"/>
</dbReference>
<organism evidence="1 2">
    <name type="scientific">Vespula squamosa</name>
    <name type="common">Southern yellow jacket</name>
    <name type="synonym">Wasp</name>
    <dbReference type="NCBI Taxonomy" id="30214"/>
    <lineage>
        <taxon>Eukaryota</taxon>
        <taxon>Metazoa</taxon>
        <taxon>Ecdysozoa</taxon>
        <taxon>Arthropoda</taxon>
        <taxon>Hexapoda</taxon>
        <taxon>Insecta</taxon>
        <taxon>Pterygota</taxon>
        <taxon>Neoptera</taxon>
        <taxon>Endopterygota</taxon>
        <taxon>Hymenoptera</taxon>
        <taxon>Apocrita</taxon>
        <taxon>Aculeata</taxon>
        <taxon>Vespoidea</taxon>
        <taxon>Vespidae</taxon>
        <taxon>Vespinae</taxon>
        <taxon>Vespula</taxon>
    </lineage>
</organism>
<proteinExistence type="predicted"/>
<dbReference type="AlphaFoldDB" id="A0ABD2BRZ5"/>
<evidence type="ECO:0008006" key="3">
    <source>
        <dbReference type="Google" id="ProtNLM"/>
    </source>
</evidence>
<keyword evidence="2" id="KW-1185">Reference proteome</keyword>
<reference evidence="1 2" key="1">
    <citation type="journal article" date="2024" name="Ann. Entomol. Soc. Am.">
        <title>Genomic analyses of the southern and eastern yellowjacket wasps (Hymenoptera: Vespidae) reveal evolutionary signatures of social life.</title>
        <authorList>
            <person name="Catto M.A."/>
            <person name="Caine P.B."/>
            <person name="Orr S.E."/>
            <person name="Hunt B.G."/>
            <person name="Goodisman M.A.D."/>
        </authorList>
    </citation>
    <scope>NUCLEOTIDE SEQUENCE [LARGE SCALE GENOMIC DNA]</scope>
    <source>
        <strain evidence="1">233</strain>
        <tissue evidence="1">Head and thorax</tissue>
    </source>
</reference>
<name>A0ABD2BRZ5_VESSQ</name>
<evidence type="ECO:0000313" key="1">
    <source>
        <dbReference type="EMBL" id="KAL2735450.1"/>
    </source>
</evidence>
<protein>
    <recommendedName>
        <fullName evidence="3">Secreted protein</fullName>
    </recommendedName>
</protein>